<comment type="subcellular location">
    <subcellularLocation>
        <location evidence="1">Cell membrane</location>
        <topology evidence="1">Single-pass membrane protein</topology>
    </subcellularLocation>
</comment>
<comment type="caution">
    <text evidence="12">The sequence shown here is derived from an EMBL/GenBank/DDBJ whole genome shotgun (WGS) entry which is preliminary data.</text>
</comment>
<keyword evidence="9" id="KW-0811">Translocation</keyword>
<comment type="similarity">
    <text evidence="2">Belongs to the YajC family.</text>
</comment>
<gene>
    <name evidence="12" type="primary">yajC</name>
    <name evidence="12" type="ORF">EPD60_11960</name>
</gene>
<proteinExistence type="inferred from homology"/>
<dbReference type="EMBL" id="SJZI01000043">
    <property type="protein sequence ID" value="TCJ13802.1"/>
    <property type="molecule type" value="Genomic_DNA"/>
</dbReference>
<keyword evidence="5" id="KW-1003">Cell membrane</keyword>
<dbReference type="InterPro" id="IPR003849">
    <property type="entry name" value="Preprotein_translocase_YajC"/>
</dbReference>
<dbReference type="PRINTS" id="PR01853">
    <property type="entry name" value="YAJCTRNLCASE"/>
</dbReference>
<evidence type="ECO:0000313" key="13">
    <source>
        <dbReference type="Proteomes" id="UP000295334"/>
    </source>
</evidence>
<keyword evidence="7" id="KW-0653">Protein transport</keyword>
<evidence type="ECO:0000256" key="10">
    <source>
        <dbReference type="ARBA" id="ARBA00023136"/>
    </source>
</evidence>
<dbReference type="Pfam" id="PF02699">
    <property type="entry name" value="YajC"/>
    <property type="match status" value="1"/>
</dbReference>
<sequence length="108" mass="12014">MYFLQAQPGGSGFSMIFMGLMILVFWLFFIRPQAKKQKQQKTFTEGIQIGDRVVTIAGIHGKINRVNDDGTINLEVSPGSYLKIEKSSISMEMSNALNKPAVTTEKKA</sequence>
<evidence type="ECO:0000256" key="7">
    <source>
        <dbReference type="ARBA" id="ARBA00022927"/>
    </source>
</evidence>
<keyword evidence="8 11" id="KW-1133">Transmembrane helix</keyword>
<dbReference type="SMART" id="SM01323">
    <property type="entry name" value="YajC"/>
    <property type="match status" value="1"/>
</dbReference>
<evidence type="ECO:0000256" key="6">
    <source>
        <dbReference type="ARBA" id="ARBA00022692"/>
    </source>
</evidence>
<evidence type="ECO:0000313" key="12">
    <source>
        <dbReference type="EMBL" id="TCJ13802.1"/>
    </source>
</evidence>
<dbReference type="Proteomes" id="UP000295334">
    <property type="component" value="Unassembled WGS sequence"/>
</dbReference>
<evidence type="ECO:0000256" key="3">
    <source>
        <dbReference type="ARBA" id="ARBA00014962"/>
    </source>
</evidence>
<name>A0A4V2NVK4_9BACT</name>
<dbReference type="GO" id="GO:0005886">
    <property type="term" value="C:plasma membrane"/>
    <property type="evidence" value="ECO:0007669"/>
    <property type="project" value="UniProtKB-SubCell"/>
</dbReference>
<evidence type="ECO:0000256" key="5">
    <source>
        <dbReference type="ARBA" id="ARBA00022475"/>
    </source>
</evidence>
<dbReference type="RefSeq" id="WP_131449709.1">
    <property type="nucleotide sequence ID" value="NZ_SJZI01000043.1"/>
</dbReference>
<dbReference type="GO" id="GO:0015031">
    <property type="term" value="P:protein transport"/>
    <property type="evidence" value="ECO:0007669"/>
    <property type="project" value="UniProtKB-KW"/>
</dbReference>
<evidence type="ECO:0000256" key="2">
    <source>
        <dbReference type="ARBA" id="ARBA00006742"/>
    </source>
</evidence>
<keyword evidence="13" id="KW-1185">Reference proteome</keyword>
<keyword evidence="6 11" id="KW-0812">Transmembrane</keyword>
<dbReference type="AlphaFoldDB" id="A0A4V2NVK4"/>
<dbReference type="OrthoDB" id="9800132at2"/>
<evidence type="ECO:0000256" key="4">
    <source>
        <dbReference type="ARBA" id="ARBA00022448"/>
    </source>
</evidence>
<keyword evidence="10 11" id="KW-0472">Membrane</keyword>
<evidence type="ECO:0000256" key="1">
    <source>
        <dbReference type="ARBA" id="ARBA00004162"/>
    </source>
</evidence>
<evidence type="ECO:0000256" key="8">
    <source>
        <dbReference type="ARBA" id="ARBA00022989"/>
    </source>
</evidence>
<dbReference type="PANTHER" id="PTHR33909:SF1">
    <property type="entry name" value="SEC TRANSLOCON ACCESSORY COMPLEX SUBUNIT YAJC"/>
    <property type="match status" value="1"/>
</dbReference>
<feature type="transmembrane region" description="Helical" evidence="11">
    <location>
        <begin position="12"/>
        <end position="30"/>
    </location>
</feature>
<keyword evidence="4" id="KW-0813">Transport</keyword>
<organism evidence="12 13">
    <name type="scientific">Flaviaesturariibacter flavus</name>
    <dbReference type="NCBI Taxonomy" id="2502780"/>
    <lineage>
        <taxon>Bacteria</taxon>
        <taxon>Pseudomonadati</taxon>
        <taxon>Bacteroidota</taxon>
        <taxon>Chitinophagia</taxon>
        <taxon>Chitinophagales</taxon>
        <taxon>Chitinophagaceae</taxon>
        <taxon>Flaviaestuariibacter</taxon>
    </lineage>
</organism>
<dbReference type="PANTHER" id="PTHR33909">
    <property type="entry name" value="SEC TRANSLOCON ACCESSORY COMPLEX SUBUNIT YAJC"/>
    <property type="match status" value="1"/>
</dbReference>
<protein>
    <recommendedName>
        <fullName evidence="3">Sec translocon accessory complex subunit YajC</fullName>
    </recommendedName>
</protein>
<evidence type="ECO:0000256" key="9">
    <source>
        <dbReference type="ARBA" id="ARBA00023010"/>
    </source>
</evidence>
<evidence type="ECO:0000256" key="11">
    <source>
        <dbReference type="SAM" id="Phobius"/>
    </source>
</evidence>
<reference evidence="12 13" key="1">
    <citation type="submission" date="2019-03" db="EMBL/GenBank/DDBJ databases">
        <authorList>
            <person name="Kim M.K.M."/>
        </authorList>
    </citation>
    <scope>NUCLEOTIDE SEQUENCE [LARGE SCALE GENOMIC DNA]</scope>
    <source>
        <strain evidence="12 13">17J68-12</strain>
    </source>
</reference>
<accession>A0A4V2NVK4</accession>
<dbReference type="NCBIfam" id="TIGR00739">
    <property type="entry name" value="yajC"/>
    <property type="match status" value="1"/>
</dbReference>